<accession>A0A272EXX4</accession>
<reference evidence="9 12" key="1">
    <citation type="submission" date="2016-08" db="EMBL/GenBank/DDBJ databases">
        <title>Candidatus Dactylopiibacterium carminicum genome sequence.</title>
        <authorList>
            <person name="Ramirez-Puebla S.T."/>
            <person name="Ormeno-Orrillo E."/>
            <person name="Vera-Ponce De Leon A."/>
            <person name="Luis L."/>
            <person name="Sanchez-Flores A."/>
            <person name="Monica R."/>
            <person name="Martinez-Romero E."/>
        </authorList>
    </citation>
    <scope>NUCLEOTIDE SEQUENCE [LARGE SCALE GENOMIC DNA]</scope>
    <source>
        <strain evidence="9">END1</strain>
    </source>
</reference>
<name>A0A272EXX4_9RHOO</name>
<keyword evidence="3" id="KW-0813">Transport</keyword>
<dbReference type="InterPro" id="IPR000522">
    <property type="entry name" value="ABC_transptr_permease_BtuC"/>
</dbReference>
<dbReference type="EMBL" id="MDUX01000004">
    <property type="protein sequence ID" value="KAF7600488.1"/>
    <property type="molecule type" value="Genomic_DNA"/>
</dbReference>
<dbReference type="Pfam" id="PF01032">
    <property type="entry name" value="FecCD"/>
    <property type="match status" value="1"/>
</dbReference>
<gene>
    <name evidence="9" type="ORF">BGI27_01965</name>
    <name evidence="10" type="ORF">CGU29_02195</name>
</gene>
<reference evidence="10 11" key="2">
    <citation type="submission" date="2017-07" db="EMBL/GenBank/DDBJ databases">
        <title>Candidatus Dactylopiibacterium carminicum, a nitrogen-fixing symbiont of the cochineal insect Dactylopius coccus and Dactylopius opuntiae (Hemiptera: Coccoidea: Dactylopiidae).</title>
        <authorList>
            <person name="Vera A."/>
        </authorList>
    </citation>
    <scope>NUCLEOTIDE SEQUENCE [LARGE SCALE GENOMIC DNA]</scope>
    <source>
        <strain evidence="10 11">NFDCM</strain>
    </source>
</reference>
<evidence type="ECO:0000256" key="6">
    <source>
        <dbReference type="ARBA" id="ARBA00022989"/>
    </source>
</evidence>
<feature type="transmembrane region" description="Helical" evidence="8">
    <location>
        <begin position="325"/>
        <end position="346"/>
    </location>
</feature>
<feature type="transmembrane region" description="Helical" evidence="8">
    <location>
        <begin position="23"/>
        <end position="42"/>
    </location>
</feature>
<evidence type="ECO:0000313" key="9">
    <source>
        <dbReference type="EMBL" id="KAF7600488.1"/>
    </source>
</evidence>
<evidence type="ECO:0000313" key="11">
    <source>
        <dbReference type="Proteomes" id="UP000216107"/>
    </source>
</evidence>
<evidence type="ECO:0000256" key="2">
    <source>
        <dbReference type="ARBA" id="ARBA00007935"/>
    </source>
</evidence>
<proteinExistence type="inferred from homology"/>
<evidence type="ECO:0000256" key="1">
    <source>
        <dbReference type="ARBA" id="ARBA00004651"/>
    </source>
</evidence>
<sequence length="352" mass="36982">MKGAATDGASILAAYRRLLARRVAIVAGLALLCVIAFVLDLVTGPSTLTPAQVLGGLFSPETLTPPQRAIVWQVRLPYALMAVLVGAALSLAGAEMQTILNNPLASPFTLGVSSAASFGAALAIVIGFSLPFVPADWMVPLNAFLCAFGSVLLLQMMTRRRGAGVETVVLMGIALVFAFNALVAFVQFVSSQEALQQLVFWSMGSVSRATWGNVGALAAVLLIVLPFSLHAAGRLTSLRLGEDRARSFGVDVSRLRFLALLRVSLLSATSVAFVGTIGFIGLVGPHVARLLLGEDHRFLLPASLLCGALIMSLASVASKTLVPGVLMPVGIVTAMVGVPMFLFLIFRRPERS</sequence>
<dbReference type="Proteomes" id="UP000216107">
    <property type="component" value="Unassembled WGS sequence"/>
</dbReference>
<comment type="similarity">
    <text evidence="2">Belongs to the binding-protein-dependent transport system permease family. FecCD subfamily.</text>
</comment>
<protein>
    <submittedName>
        <fullName evidence="10">Iron ABC transporter permease</fullName>
    </submittedName>
</protein>
<dbReference type="Gene3D" id="1.10.3470.10">
    <property type="entry name" value="ABC transporter involved in vitamin B12 uptake, BtuC"/>
    <property type="match status" value="1"/>
</dbReference>
<evidence type="ECO:0000256" key="5">
    <source>
        <dbReference type="ARBA" id="ARBA00022692"/>
    </source>
</evidence>
<dbReference type="CDD" id="cd06550">
    <property type="entry name" value="TM_ABC_iron-siderophores_like"/>
    <property type="match status" value="1"/>
</dbReference>
<evidence type="ECO:0000313" key="10">
    <source>
        <dbReference type="EMBL" id="PAS94955.1"/>
    </source>
</evidence>
<keyword evidence="4" id="KW-1003">Cell membrane</keyword>
<evidence type="ECO:0000256" key="3">
    <source>
        <dbReference type="ARBA" id="ARBA00022448"/>
    </source>
</evidence>
<keyword evidence="7 8" id="KW-0472">Membrane</keyword>
<feature type="transmembrane region" description="Helical" evidence="8">
    <location>
        <begin position="108"/>
        <end position="131"/>
    </location>
</feature>
<evidence type="ECO:0000256" key="4">
    <source>
        <dbReference type="ARBA" id="ARBA00022475"/>
    </source>
</evidence>
<evidence type="ECO:0000313" key="12">
    <source>
        <dbReference type="Proteomes" id="UP000623509"/>
    </source>
</evidence>
<organism evidence="10 11">
    <name type="scientific">Candidatus Dactylopiibacterium carminicum</name>
    <dbReference type="NCBI Taxonomy" id="857335"/>
    <lineage>
        <taxon>Bacteria</taxon>
        <taxon>Pseudomonadati</taxon>
        <taxon>Pseudomonadota</taxon>
        <taxon>Betaproteobacteria</taxon>
        <taxon>Rhodocyclales</taxon>
        <taxon>Rhodocyclaceae</taxon>
        <taxon>Candidatus Dactylopiibacterium</taxon>
    </lineage>
</organism>
<dbReference type="GO" id="GO:0022857">
    <property type="term" value="F:transmembrane transporter activity"/>
    <property type="evidence" value="ECO:0007669"/>
    <property type="project" value="InterPro"/>
</dbReference>
<evidence type="ECO:0000256" key="8">
    <source>
        <dbReference type="SAM" id="Phobius"/>
    </source>
</evidence>
<dbReference type="GO" id="GO:0005886">
    <property type="term" value="C:plasma membrane"/>
    <property type="evidence" value="ECO:0007669"/>
    <property type="project" value="UniProtKB-SubCell"/>
</dbReference>
<dbReference type="SUPFAM" id="SSF81345">
    <property type="entry name" value="ABC transporter involved in vitamin B12 uptake, BtuC"/>
    <property type="match status" value="1"/>
</dbReference>
<comment type="caution">
    <text evidence="10">The sequence shown here is derived from an EMBL/GenBank/DDBJ whole genome shotgun (WGS) entry which is preliminary data.</text>
</comment>
<feature type="transmembrane region" description="Helical" evidence="8">
    <location>
        <begin position="168"/>
        <end position="189"/>
    </location>
</feature>
<feature type="transmembrane region" description="Helical" evidence="8">
    <location>
        <begin position="209"/>
        <end position="229"/>
    </location>
</feature>
<feature type="transmembrane region" description="Helical" evidence="8">
    <location>
        <begin position="76"/>
        <end position="96"/>
    </location>
</feature>
<dbReference type="PANTHER" id="PTHR30472">
    <property type="entry name" value="FERRIC ENTEROBACTIN TRANSPORT SYSTEM PERMEASE PROTEIN"/>
    <property type="match status" value="1"/>
</dbReference>
<evidence type="ECO:0000256" key="7">
    <source>
        <dbReference type="ARBA" id="ARBA00023136"/>
    </source>
</evidence>
<keyword evidence="12" id="KW-1185">Reference proteome</keyword>
<dbReference type="InterPro" id="IPR037294">
    <property type="entry name" value="ABC_BtuC-like"/>
</dbReference>
<dbReference type="PANTHER" id="PTHR30472:SF25">
    <property type="entry name" value="ABC TRANSPORTER PERMEASE PROTEIN MJ0876-RELATED"/>
    <property type="match status" value="1"/>
</dbReference>
<dbReference type="FunFam" id="1.10.3470.10:FF:000001">
    <property type="entry name" value="Vitamin B12 ABC transporter permease BtuC"/>
    <property type="match status" value="1"/>
</dbReference>
<feature type="transmembrane region" description="Helical" evidence="8">
    <location>
        <begin position="263"/>
        <end position="286"/>
    </location>
</feature>
<comment type="subcellular location">
    <subcellularLocation>
        <location evidence="1">Cell membrane</location>
        <topology evidence="1">Multi-pass membrane protein</topology>
    </subcellularLocation>
</comment>
<feature type="transmembrane region" description="Helical" evidence="8">
    <location>
        <begin position="298"/>
        <end position="318"/>
    </location>
</feature>
<keyword evidence="5 8" id="KW-0812">Transmembrane</keyword>
<dbReference type="OrthoDB" id="9782305at2"/>
<dbReference type="GO" id="GO:0033214">
    <property type="term" value="P:siderophore-iron import into cell"/>
    <property type="evidence" value="ECO:0007669"/>
    <property type="project" value="TreeGrafter"/>
</dbReference>
<dbReference type="AlphaFoldDB" id="A0A272EXX4"/>
<dbReference type="EMBL" id="NMRN01000003">
    <property type="protein sequence ID" value="PAS94955.1"/>
    <property type="molecule type" value="Genomic_DNA"/>
</dbReference>
<feature type="transmembrane region" description="Helical" evidence="8">
    <location>
        <begin position="137"/>
        <end position="156"/>
    </location>
</feature>
<keyword evidence="6 8" id="KW-1133">Transmembrane helix</keyword>
<dbReference type="Proteomes" id="UP000623509">
    <property type="component" value="Unassembled WGS sequence"/>
</dbReference>